<reference evidence="1 2" key="1">
    <citation type="submission" date="2017-09" db="EMBL/GenBank/DDBJ databases">
        <title>Genomics of the genus Arcobacter.</title>
        <authorList>
            <person name="Perez-Cataluna A."/>
            <person name="Figueras M.J."/>
            <person name="Salas-Masso N."/>
        </authorList>
    </citation>
    <scope>NUCLEOTIDE SEQUENCE [LARGE SCALE GENOMIC DNA]</scope>
    <source>
        <strain evidence="1 2">CECT 7386</strain>
    </source>
</reference>
<dbReference type="KEGG" id="amyt:AMYT_a0040"/>
<protein>
    <submittedName>
        <fullName evidence="1">Uncharacterized protein</fullName>
    </submittedName>
</protein>
<dbReference type="AlphaFoldDB" id="A0AAX2ABR1"/>
<dbReference type="RefSeq" id="WP_114843249.1">
    <property type="nucleotide sequence ID" value="NZ_CP031220.1"/>
</dbReference>
<accession>A0AAX2ABR1</accession>
<organism evidence="1 2">
    <name type="scientific">Malaciobacter mytili LMG 24559</name>
    <dbReference type="NCBI Taxonomy" id="1032238"/>
    <lineage>
        <taxon>Bacteria</taxon>
        <taxon>Pseudomonadati</taxon>
        <taxon>Campylobacterota</taxon>
        <taxon>Epsilonproteobacteria</taxon>
        <taxon>Campylobacterales</taxon>
        <taxon>Arcobacteraceae</taxon>
        <taxon>Malaciobacter</taxon>
    </lineage>
</organism>
<sequence>MATTIVTKKINNVLISFEDEIVSKHFEPIVMEIVDAFNKRLEITLDCLWIDVGKNIYNIHIEINSRKDNVDFEDIYLDISQDKTNLIGCAISKGIDLKKNFNTEIVTKMINAINSVNKERGSNV</sequence>
<proteinExistence type="predicted"/>
<dbReference type="EMBL" id="NXID01000076">
    <property type="protein sequence ID" value="RXK12862.1"/>
    <property type="molecule type" value="Genomic_DNA"/>
</dbReference>
<name>A0AAX2ABR1_9BACT</name>
<gene>
    <name evidence="1" type="ORF">CP985_14185</name>
</gene>
<comment type="caution">
    <text evidence="1">The sequence shown here is derived from an EMBL/GenBank/DDBJ whole genome shotgun (WGS) entry which is preliminary data.</text>
</comment>
<keyword evidence="2" id="KW-1185">Reference proteome</keyword>
<evidence type="ECO:0000313" key="1">
    <source>
        <dbReference type="EMBL" id="RXK12862.1"/>
    </source>
</evidence>
<evidence type="ECO:0000313" key="2">
    <source>
        <dbReference type="Proteomes" id="UP000290092"/>
    </source>
</evidence>
<dbReference type="Proteomes" id="UP000290092">
    <property type="component" value="Unassembled WGS sequence"/>
</dbReference>